<keyword evidence="6 8" id="KW-0539">Nucleus</keyword>
<keyword evidence="5 8" id="KW-0804">Transcription</keyword>
<dbReference type="AlphaFoldDB" id="A0A649UJG2"/>
<dbReference type="SUPFAM" id="SSF101936">
    <property type="entry name" value="DNA-binding pseudobarrel domain"/>
    <property type="match status" value="1"/>
</dbReference>
<evidence type="ECO:0000259" key="10">
    <source>
        <dbReference type="PROSITE" id="PS50863"/>
    </source>
</evidence>
<protein>
    <recommendedName>
        <fullName evidence="8">Auxin response factor</fullName>
    </recommendedName>
</protein>
<evidence type="ECO:0000256" key="7">
    <source>
        <dbReference type="ARBA" id="ARBA00023294"/>
    </source>
</evidence>
<evidence type="ECO:0000256" key="1">
    <source>
        <dbReference type="ARBA" id="ARBA00004123"/>
    </source>
</evidence>
<reference evidence="11" key="1">
    <citation type="submission" date="2019-04" db="EMBL/GenBank/DDBJ databases">
        <title>Genome-wide analysis of the auxin response factor gene family in Eucommia ulmoides.</title>
        <authorList>
            <person name="Liu M."/>
            <person name="Li L."/>
            <person name="Ye J."/>
            <person name="Zhou X."/>
            <person name="Li Z."/>
            <person name="Fan R."/>
            <person name="Xu J."/>
        </authorList>
    </citation>
    <scope>NUCLEOTIDE SEQUENCE</scope>
</reference>
<dbReference type="GO" id="GO:0003677">
    <property type="term" value="F:DNA binding"/>
    <property type="evidence" value="ECO:0007669"/>
    <property type="project" value="UniProtKB-KW"/>
</dbReference>
<comment type="function">
    <text evidence="8">Auxin response factors (ARFs) are transcriptional factors that bind specifically to the DNA sequence 5'-TGTCTC-3' found in the auxin-responsive promoter elements (AuxREs).</text>
</comment>
<evidence type="ECO:0000256" key="6">
    <source>
        <dbReference type="ARBA" id="ARBA00023242"/>
    </source>
</evidence>
<name>A0A649UJG2_EUCUL</name>
<dbReference type="InterPro" id="IPR015300">
    <property type="entry name" value="DNA-bd_pseudobarrel_sf"/>
</dbReference>
<evidence type="ECO:0000256" key="3">
    <source>
        <dbReference type="ARBA" id="ARBA00023015"/>
    </source>
</evidence>
<dbReference type="CDD" id="cd10017">
    <property type="entry name" value="B3_DNA"/>
    <property type="match status" value="1"/>
</dbReference>
<feature type="compositionally biased region" description="Low complexity" evidence="9">
    <location>
        <begin position="473"/>
        <end position="484"/>
    </location>
</feature>
<dbReference type="PROSITE" id="PS50863">
    <property type="entry name" value="B3"/>
    <property type="match status" value="1"/>
</dbReference>
<dbReference type="PANTHER" id="PTHR31384:SF94">
    <property type="entry name" value="AUXIN RESPONSE FACTOR 17"/>
    <property type="match status" value="1"/>
</dbReference>
<dbReference type="GO" id="GO:0009734">
    <property type="term" value="P:auxin-activated signaling pathway"/>
    <property type="evidence" value="ECO:0007669"/>
    <property type="project" value="UniProtKB-KW"/>
</dbReference>
<dbReference type="Pfam" id="PF02362">
    <property type="entry name" value="B3"/>
    <property type="match status" value="1"/>
</dbReference>
<comment type="subcellular location">
    <subcellularLocation>
        <location evidence="1 8">Nucleus</location>
    </subcellularLocation>
</comment>
<dbReference type="InterPro" id="IPR003340">
    <property type="entry name" value="B3_DNA-bd"/>
</dbReference>
<feature type="domain" description="TF-B3" evidence="10">
    <location>
        <begin position="109"/>
        <end position="212"/>
    </location>
</feature>
<dbReference type="Gene3D" id="2.40.330.10">
    <property type="entry name" value="DNA-binding pseudobarrel domain"/>
    <property type="match status" value="1"/>
</dbReference>
<evidence type="ECO:0000256" key="9">
    <source>
        <dbReference type="SAM" id="MobiDB-lite"/>
    </source>
</evidence>
<sequence>MATNIAPNVDPAIWRACAGKSVDIPPVGSMVYYFIQGHAEQVVPTSTHCPTLESFQPTILCRVLSVKYLADPITDEVFASLRLVPASSNSNPTPELNSDGEDVNTVVSFTKILTPSDANNGGGFSVPRFCADSVYPALDYDEDPPMQTLVFKDVRGALWEFRHIYRGTPRRHLLTTGWSKFVNSKRMIARDSVVFMRNERTGELSIGIRRVVKPNGDSSARWQCLVEDNGASRGTEVASNYGKRTVSLESVAEAAKLAAQGLAFEVLCYPQVGWTDFVVKAEIVDLSMNVPWTAGMKVKMGMETEDSSRMTWFQGTVSSVGVPENGPWRGSPWRMLQVTWDEPEVLQNVKRVNPWQVECIMPTAPMFSPFPPTKRQRINQNPEFLPSGGGEFIFPMMELSHSMMGQLSPSLMNYTSFPAGMQGARQNQTSLSSSFGVLSENTQLQICTDDRSGNQMSSRSNAVCTDLSIGSSQSDSLSPGSQGSVHFTSTDSGGRRGCNSSQIVAATTFQLFGTHVCSPTESCTGY</sequence>
<evidence type="ECO:0000313" key="11">
    <source>
        <dbReference type="EMBL" id="QGJ03873.1"/>
    </source>
</evidence>
<accession>A0A649UJG2</accession>
<dbReference type="PANTHER" id="PTHR31384">
    <property type="entry name" value="AUXIN RESPONSE FACTOR 4-RELATED"/>
    <property type="match status" value="1"/>
</dbReference>
<keyword evidence="4 8" id="KW-0238">DNA-binding</keyword>
<feature type="compositionally biased region" description="Polar residues" evidence="9">
    <location>
        <begin position="485"/>
        <end position="496"/>
    </location>
</feature>
<dbReference type="InterPro" id="IPR010525">
    <property type="entry name" value="ARF_dom"/>
</dbReference>
<evidence type="ECO:0000256" key="4">
    <source>
        <dbReference type="ARBA" id="ARBA00023125"/>
    </source>
</evidence>
<dbReference type="EMBL" id="MK850481">
    <property type="protein sequence ID" value="QGJ03873.1"/>
    <property type="molecule type" value="mRNA"/>
</dbReference>
<dbReference type="InterPro" id="IPR044835">
    <property type="entry name" value="ARF_plant"/>
</dbReference>
<dbReference type="GO" id="GO:0006355">
    <property type="term" value="P:regulation of DNA-templated transcription"/>
    <property type="evidence" value="ECO:0007669"/>
    <property type="project" value="InterPro"/>
</dbReference>
<dbReference type="Gene3D" id="2.30.30.1040">
    <property type="match status" value="1"/>
</dbReference>
<dbReference type="Pfam" id="PF06507">
    <property type="entry name" value="ARF_AD"/>
    <property type="match status" value="1"/>
</dbReference>
<dbReference type="SMART" id="SM01019">
    <property type="entry name" value="B3"/>
    <property type="match status" value="1"/>
</dbReference>
<organism evidence="11">
    <name type="scientific">Eucommia ulmoides</name>
    <name type="common">Hardy rubber tree</name>
    <dbReference type="NCBI Taxonomy" id="4392"/>
    <lineage>
        <taxon>Eukaryota</taxon>
        <taxon>Viridiplantae</taxon>
        <taxon>Streptophyta</taxon>
        <taxon>Embryophyta</taxon>
        <taxon>Tracheophyta</taxon>
        <taxon>Spermatophyta</taxon>
        <taxon>Magnoliopsida</taxon>
        <taxon>eudicotyledons</taxon>
        <taxon>Gunneridae</taxon>
        <taxon>Pentapetalae</taxon>
        <taxon>asterids</taxon>
        <taxon>lamiids</taxon>
        <taxon>Garryales</taxon>
        <taxon>Eucommiaceae</taxon>
        <taxon>Eucommia</taxon>
    </lineage>
</organism>
<feature type="region of interest" description="Disordered" evidence="9">
    <location>
        <begin position="473"/>
        <end position="496"/>
    </location>
</feature>
<proteinExistence type="evidence at transcript level"/>
<evidence type="ECO:0000256" key="8">
    <source>
        <dbReference type="RuleBase" id="RU004561"/>
    </source>
</evidence>
<evidence type="ECO:0000256" key="5">
    <source>
        <dbReference type="ARBA" id="ARBA00023163"/>
    </source>
</evidence>
<comment type="subunit">
    <text evidence="8">Homodimers and heterodimers.</text>
</comment>
<evidence type="ECO:0000256" key="2">
    <source>
        <dbReference type="ARBA" id="ARBA00007853"/>
    </source>
</evidence>
<keyword evidence="7 8" id="KW-0927">Auxin signaling pathway</keyword>
<keyword evidence="3 8" id="KW-0805">Transcription regulation</keyword>
<dbReference type="GO" id="GO:0005634">
    <property type="term" value="C:nucleus"/>
    <property type="evidence" value="ECO:0007669"/>
    <property type="project" value="UniProtKB-SubCell"/>
</dbReference>
<comment type="similarity">
    <text evidence="2 8">Belongs to the ARF family.</text>
</comment>
<dbReference type="FunFam" id="2.40.330.10:FF:000001">
    <property type="entry name" value="Auxin response factor"/>
    <property type="match status" value="1"/>
</dbReference>